<protein>
    <recommendedName>
        <fullName evidence="3">EF-hand domain-containing protein</fullName>
    </recommendedName>
</protein>
<evidence type="ECO:0000313" key="5">
    <source>
        <dbReference type="Proteomes" id="UP000825729"/>
    </source>
</evidence>
<dbReference type="PROSITE" id="PS00018">
    <property type="entry name" value="EF_HAND_1"/>
    <property type="match status" value="1"/>
</dbReference>
<feature type="domain" description="EF-hand" evidence="3">
    <location>
        <begin position="115"/>
        <end position="150"/>
    </location>
</feature>
<dbReference type="PANTHER" id="PTHR47319">
    <property type="entry name" value="CALCIUM-BINDING PROTEIN KIC"/>
    <property type="match status" value="1"/>
</dbReference>
<comment type="caution">
    <text evidence="4">The sequence shown here is derived from an EMBL/GenBank/DDBJ whole genome shotgun (WGS) entry which is preliminary data.</text>
</comment>
<dbReference type="GO" id="GO:0005509">
    <property type="term" value="F:calcium ion binding"/>
    <property type="evidence" value="ECO:0007669"/>
    <property type="project" value="InterPro"/>
</dbReference>
<dbReference type="SUPFAM" id="SSF47473">
    <property type="entry name" value="EF-hand"/>
    <property type="match status" value="1"/>
</dbReference>
<dbReference type="InterPro" id="IPR011992">
    <property type="entry name" value="EF-hand-dom_pair"/>
</dbReference>
<dbReference type="EMBL" id="JAINDJ010000003">
    <property type="protein sequence ID" value="KAG9452821.1"/>
    <property type="molecule type" value="Genomic_DNA"/>
</dbReference>
<feature type="region of interest" description="Disordered" evidence="2">
    <location>
        <begin position="1"/>
        <end position="27"/>
    </location>
</feature>
<proteinExistence type="predicted"/>
<name>A0AAV7EZ01_ARIFI</name>
<evidence type="ECO:0000259" key="3">
    <source>
        <dbReference type="PROSITE" id="PS50222"/>
    </source>
</evidence>
<sequence length="167" mass="18568">MGTFRKPAAEGPPLQLRGKREGCGTKSQEITTATSPEALSSVPSQEVISFVFNMDQPYAMLDFEDFLPSMAQQLGEEGFMIELRNGFHLLMDRRTGLITFESLKTNCALLGLHGLGDDEVLSMLREGDLDGDGALNQMEFYILMFTLSPGLMEGARKWLENRLLKEA</sequence>
<keyword evidence="1" id="KW-0106">Calcium</keyword>
<organism evidence="4 5">
    <name type="scientific">Aristolochia fimbriata</name>
    <name type="common">White veined hardy Dutchman's pipe vine</name>
    <dbReference type="NCBI Taxonomy" id="158543"/>
    <lineage>
        <taxon>Eukaryota</taxon>
        <taxon>Viridiplantae</taxon>
        <taxon>Streptophyta</taxon>
        <taxon>Embryophyta</taxon>
        <taxon>Tracheophyta</taxon>
        <taxon>Spermatophyta</taxon>
        <taxon>Magnoliopsida</taxon>
        <taxon>Magnoliidae</taxon>
        <taxon>Piperales</taxon>
        <taxon>Aristolochiaceae</taxon>
        <taxon>Aristolochia</taxon>
    </lineage>
</organism>
<dbReference type="PANTHER" id="PTHR47319:SF6">
    <property type="entry name" value="OS06G0683400 PROTEIN"/>
    <property type="match status" value="1"/>
</dbReference>
<dbReference type="InterPro" id="IPR018247">
    <property type="entry name" value="EF_Hand_1_Ca_BS"/>
</dbReference>
<dbReference type="AlphaFoldDB" id="A0AAV7EZ01"/>
<gene>
    <name evidence="4" type="ORF">H6P81_005725</name>
</gene>
<evidence type="ECO:0000313" key="4">
    <source>
        <dbReference type="EMBL" id="KAG9452821.1"/>
    </source>
</evidence>
<dbReference type="Proteomes" id="UP000825729">
    <property type="component" value="Unassembled WGS sequence"/>
</dbReference>
<dbReference type="InterPro" id="IPR044205">
    <property type="entry name" value="KIC/PBP1/KRP1"/>
</dbReference>
<evidence type="ECO:0000256" key="2">
    <source>
        <dbReference type="SAM" id="MobiDB-lite"/>
    </source>
</evidence>
<dbReference type="InterPro" id="IPR002048">
    <property type="entry name" value="EF_hand_dom"/>
</dbReference>
<dbReference type="Pfam" id="PF13833">
    <property type="entry name" value="EF-hand_8"/>
    <property type="match status" value="1"/>
</dbReference>
<keyword evidence="5" id="KW-1185">Reference proteome</keyword>
<evidence type="ECO:0000256" key="1">
    <source>
        <dbReference type="ARBA" id="ARBA00022837"/>
    </source>
</evidence>
<dbReference type="PROSITE" id="PS50222">
    <property type="entry name" value="EF_HAND_2"/>
    <property type="match status" value="1"/>
</dbReference>
<dbReference type="Gene3D" id="1.10.238.10">
    <property type="entry name" value="EF-hand"/>
    <property type="match status" value="1"/>
</dbReference>
<reference evidence="4 5" key="1">
    <citation type="submission" date="2021-07" db="EMBL/GenBank/DDBJ databases">
        <title>The Aristolochia fimbriata genome: insights into angiosperm evolution, floral development and chemical biosynthesis.</title>
        <authorList>
            <person name="Jiao Y."/>
        </authorList>
    </citation>
    <scope>NUCLEOTIDE SEQUENCE [LARGE SCALE GENOMIC DNA]</scope>
    <source>
        <strain evidence="4">IBCAS-2021</strain>
        <tissue evidence="4">Leaf</tissue>
    </source>
</reference>
<accession>A0AAV7EZ01</accession>